<dbReference type="OrthoDB" id="1122317at2"/>
<proteinExistence type="predicted"/>
<dbReference type="CDD" id="cd21650">
    <property type="entry name" value="CrtA-like"/>
    <property type="match status" value="1"/>
</dbReference>
<sequence length="239" mass="28188">MASQITTLTFFKYKKLTDQIWAFGMMQFAHSSLRKTEGLTFYKLLGTGREGFDPKPDWSVYALLQVWESEEKADVFFQHSSLIKKYRKHSHENWTLYLRNKIARGKWAGSNPFSVYPELTEKIPYVVAITRATIKFKYLRRFWKSVPASQNPLRGNSNLIYTKGIGELPFMQMATFSLWENQQALDEFAYRSKEHIKVIGDTRTLGWYKEELFSRFQPYRSLGCWEGRNPLIFKESDLN</sequence>
<reference evidence="1 2" key="1">
    <citation type="submission" date="2019-01" db="EMBL/GenBank/DDBJ databases">
        <title>Muriicola soli sp. nov., isolated from soil.</title>
        <authorList>
            <person name="Kang H.J."/>
            <person name="Kim S.B."/>
        </authorList>
    </citation>
    <scope>NUCLEOTIDE SEQUENCE [LARGE SCALE GENOMIC DNA]</scope>
    <source>
        <strain evidence="1 2">MMS17-SY002</strain>
    </source>
</reference>
<dbReference type="InterPro" id="IPR049574">
    <property type="entry name" value="CrtA-like"/>
</dbReference>
<keyword evidence="2" id="KW-1185">Reference proteome</keyword>
<dbReference type="Proteomes" id="UP000290889">
    <property type="component" value="Chromosome"/>
</dbReference>
<protein>
    <submittedName>
        <fullName evidence="1">DUF3291 domain-containing protein</fullName>
    </submittedName>
</protein>
<dbReference type="KEGG" id="mur:EQY75_03120"/>
<dbReference type="RefSeq" id="WP_129602803.1">
    <property type="nucleotide sequence ID" value="NZ_CP035544.1"/>
</dbReference>
<dbReference type="AlphaFoldDB" id="A0A411E850"/>
<organism evidence="1 2">
    <name type="scientific">Muriicola soli</name>
    <dbReference type="NCBI Taxonomy" id="2507538"/>
    <lineage>
        <taxon>Bacteria</taxon>
        <taxon>Pseudomonadati</taxon>
        <taxon>Bacteroidota</taxon>
        <taxon>Flavobacteriia</taxon>
        <taxon>Flavobacteriales</taxon>
        <taxon>Flavobacteriaceae</taxon>
        <taxon>Muriicola</taxon>
    </lineage>
</organism>
<gene>
    <name evidence="1" type="ORF">EQY75_03120</name>
</gene>
<evidence type="ECO:0000313" key="1">
    <source>
        <dbReference type="EMBL" id="QBA63630.1"/>
    </source>
</evidence>
<evidence type="ECO:0000313" key="2">
    <source>
        <dbReference type="Proteomes" id="UP000290889"/>
    </source>
</evidence>
<dbReference type="EMBL" id="CP035544">
    <property type="protein sequence ID" value="QBA63630.1"/>
    <property type="molecule type" value="Genomic_DNA"/>
</dbReference>
<name>A0A411E850_9FLAO</name>
<accession>A0A411E850</accession>